<dbReference type="AlphaFoldDB" id="M2T500"/>
<reference evidence="2 3" key="1">
    <citation type="journal article" date="2012" name="PLoS Pathog.">
        <title>Diverse lifestyles and strategies of plant pathogenesis encoded in the genomes of eighteen Dothideomycetes fungi.</title>
        <authorList>
            <person name="Ohm R.A."/>
            <person name="Feau N."/>
            <person name="Henrissat B."/>
            <person name="Schoch C.L."/>
            <person name="Horwitz B.A."/>
            <person name="Barry K.W."/>
            <person name="Condon B.J."/>
            <person name="Copeland A.C."/>
            <person name="Dhillon B."/>
            <person name="Glaser F."/>
            <person name="Hesse C.N."/>
            <person name="Kosti I."/>
            <person name="LaButti K."/>
            <person name="Lindquist E.A."/>
            <person name="Lucas S."/>
            <person name="Salamov A.A."/>
            <person name="Bradshaw R.E."/>
            <person name="Ciuffetti L."/>
            <person name="Hamelin R.C."/>
            <person name="Kema G.H.J."/>
            <person name="Lawrence C."/>
            <person name="Scott J.A."/>
            <person name="Spatafora J.W."/>
            <person name="Turgeon B.G."/>
            <person name="de Wit P.J.G.M."/>
            <person name="Zhong S."/>
            <person name="Goodwin S.B."/>
            <person name="Grigoriev I.V."/>
        </authorList>
    </citation>
    <scope>NUCLEOTIDE SEQUENCE [LARGE SCALE GENOMIC DNA]</scope>
    <source>
        <strain evidence="3">C5 / ATCC 48332 / race O</strain>
    </source>
</reference>
<feature type="transmembrane region" description="Helical" evidence="1">
    <location>
        <begin position="6"/>
        <end position="23"/>
    </location>
</feature>
<proteinExistence type="predicted"/>
<keyword evidence="3" id="KW-1185">Reference proteome</keyword>
<keyword evidence="1" id="KW-0812">Transmembrane</keyword>
<protein>
    <submittedName>
        <fullName evidence="2">Uncharacterized protein</fullName>
    </submittedName>
</protein>
<evidence type="ECO:0000313" key="3">
    <source>
        <dbReference type="Proteomes" id="UP000016936"/>
    </source>
</evidence>
<name>M2T500_COCH5</name>
<gene>
    <name evidence="2" type="ORF">COCHEDRAFT_1021327</name>
</gene>
<organism evidence="2 3">
    <name type="scientific">Cochliobolus heterostrophus (strain C5 / ATCC 48332 / race O)</name>
    <name type="common">Southern corn leaf blight fungus</name>
    <name type="synonym">Bipolaris maydis</name>
    <dbReference type="NCBI Taxonomy" id="701091"/>
    <lineage>
        <taxon>Eukaryota</taxon>
        <taxon>Fungi</taxon>
        <taxon>Dikarya</taxon>
        <taxon>Ascomycota</taxon>
        <taxon>Pezizomycotina</taxon>
        <taxon>Dothideomycetes</taxon>
        <taxon>Pleosporomycetidae</taxon>
        <taxon>Pleosporales</taxon>
        <taxon>Pleosporineae</taxon>
        <taxon>Pleosporaceae</taxon>
        <taxon>Bipolaris</taxon>
    </lineage>
</organism>
<reference evidence="3" key="2">
    <citation type="journal article" date="2013" name="PLoS Genet.">
        <title>Comparative genome structure, secondary metabolite, and effector coding capacity across Cochliobolus pathogens.</title>
        <authorList>
            <person name="Condon B.J."/>
            <person name="Leng Y."/>
            <person name="Wu D."/>
            <person name="Bushley K.E."/>
            <person name="Ohm R.A."/>
            <person name="Otillar R."/>
            <person name="Martin J."/>
            <person name="Schackwitz W."/>
            <person name="Grimwood J."/>
            <person name="MohdZainudin N."/>
            <person name="Xue C."/>
            <person name="Wang R."/>
            <person name="Manning V.A."/>
            <person name="Dhillon B."/>
            <person name="Tu Z.J."/>
            <person name="Steffenson B.J."/>
            <person name="Salamov A."/>
            <person name="Sun H."/>
            <person name="Lowry S."/>
            <person name="LaButti K."/>
            <person name="Han J."/>
            <person name="Copeland A."/>
            <person name="Lindquist E."/>
            <person name="Barry K."/>
            <person name="Schmutz J."/>
            <person name="Baker S.E."/>
            <person name="Ciuffetti L.M."/>
            <person name="Grigoriev I.V."/>
            <person name="Zhong S."/>
            <person name="Turgeon B.G."/>
        </authorList>
    </citation>
    <scope>NUCLEOTIDE SEQUENCE [LARGE SCALE GENOMIC DNA]</scope>
    <source>
        <strain evidence="3">C5 / ATCC 48332 / race O</strain>
    </source>
</reference>
<evidence type="ECO:0000313" key="2">
    <source>
        <dbReference type="EMBL" id="EMD92655.1"/>
    </source>
</evidence>
<dbReference type="Proteomes" id="UP000016936">
    <property type="component" value="Unassembled WGS sequence"/>
</dbReference>
<evidence type="ECO:0000256" key="1">
    <source>
        <dbReference type="SAM" id="Phobius"/>
    </source>
</evidence>
<keyword evidence="1" id="KW-0472">Membrane</keyword>
<accession>M2T500</accession>
<feature type="non-terminal residue" evidence="2">
    <location>
        <position position="1"/>
    </location>
</feature>
<feature type="transmembrane region" description="Helical" evidence="1">
    <location>
        <begin position="35"/>
        <end position="52"/>
    </location>
</feature>
<keyword evidence="1" id="KW-1133">Transmembrane helix</keyword>
<dbReference type="HOGENOM" id="CLU_3032209_0_0_1"/>
<sequence>LLVWSLWLFAFVVVAFLLVGQGLEKKREQLFFRRFFGPMIGCAFSLYVHNIRKLR</sequence>
<dbReference type="EMBL" id="KB445575">
    <property type="protein sequence ID" value="EMD92655.1"/>
    <property type="molecule type" value="Genomic_DNA"/>
</dbReference>